<dbReference type="InterPro" id="IPR036734">
    <property type="entry name" value="Neur_chan_lig-bd_sf"/>
</dbReference>
<evidence type="ECO:0000259" key="1">
    <source>
        <dbReference type="Pfam" id="PF02931"/>
    </source>
</evidence>
<dbReference type="SUPFAM" id="SSF63712">
    <property type="entry name" value="Nicotinic receptor ligand binding domain-like"/>
    <property type="match status" value="1"/>
</dbReference>
<comment type="caution">
    <text evidence="2">The sequence shown here is derived from an EMBL/GenBank/DDBJ whole genome shotgun (WGS) entry which is preliminary data.</text>
</comment>
<dbReference type="AlphaFoldDB" id="A0A9D4I5E2"/>
<evidence type="ECO:0000313" key="3">
    <source>
        <dbReference type="Proteomes" id="UP000828390"/>
    </source>
</evidence>
<dbReference type="GO" id="GO:0016020">
    <property type="term" value="C:membrane"/>
    <property type="evidence" value="ECO:0007669"/>
    <property type="project" value="InterPro"/>
</dbReference>
<keyword evidence="3" id="KW-1185">Reference proteome</keyword>
<dbReference type="EMBL" id="JAIWYP010000010">
    <property type="protein sequence ID" value="KAH3750746.1"/>
    <property type="molecule type" value="Genomic_DNA"/>
</dbReference>
<protein>
    <recommendedName>
        <fullName evidence="1">Neurotransmitter-gated ion-channel ligand-binding domain-containing protein</fullName>
    </recommendedName>
</protein>
<organism evidence="2 3">
    <name type="scientific">Dreissena polymorpha</name>
    <name type="common">Zebra mussel</name>
    <name type="synonym">Mytilus polymorpha</name>
    <dbReference type="NCBI Taxonomy" id="45954"/>
    <lineage>
        <taxon>Eukaryota</taxon>
        <taxon>Metazoa</taxon>
        <taxon>Spiralia</taxon>
        <taxon>Lophotrochozoa</taxon>
        <taxon>Mollusca</taxon>
        <taxon>Bivalvia</taxon>
        <taxon>Autobranchia</taxon>
        <taxon>Heteroconchia</taxon>
        <taxon>Euheterodonta</taxon>
        <taxon>Imparidentia</taxon>
        <taxon>Neoheterodontei</taxon>
        <taxon>Myida</taxon>
        <taxon>Dreissenoidea</taxon>
        <taxon>Dreissenidae</taxon>
        <taxon>Dreissena</taxon>
    </lineage>
</organism>
<dbReference type="InterPro" id="IPR006202">
    <property type="entry name" value="Neur_chan_lig-bd"/>
</dbReference>
<dbReference type="GO" id="GO:0005230">
    <property type="term" value="F:extracellular ligand-gated monoatomic ion channel activity"/>
    <property type="evidence" value="ECO:0007669"/>
    <property type="project" value="InterPro"/>
</dbReference>
<reference evidence="2" key="2">
    <citation type="submission" date="2020-11" db="EMBL/GenBank/DDBJ databases">
        <authorList>
            <person name="McCartney M.A."/>
            <person name="Auch B."/>
            <person name="Kono T."/>
            <person name="Mallez S."/>
            <person name="Becker A."/>
            <person name="Gohl D.M."/>
            <person name="Silverstein K.A.T."/>
            <person name="Koren S."/>
            <person name="Bechman K.B."/>
            <person name="Herman A."/>
            <person name="Abrahante J.E."/>
            <person name="Garbe J."/>
        </authorList>
    </citation>
    <scope>NUCLEOTIDE SEQUENCE</scope>
    <source>
        <strain evidence="2">Duluth1</strain>
        <tissue evidence="2">Whole animal</tissue>
    </source>
</reference>
<sequence length="51" mass="5609">MAGSISVEEELAFRIDSTGNVSTTLWGVFTVHCSTDSAYYPFDTQSCSIRK</sequence>
<feature type="domain" description="Neurotransmitter-gated ion-channel ligand-binding" evidence="1">
    <location>
        <begin position="7"/>
        <end position="49"/>
    </location>
</feature>
<accession>A0A9D4I5E2</accession>
<reference evidence="2" key="1">
    <citation type="journal article" date="2019" name="bioRxiv">
        <title>The Genome of the Zebra Mussel, Dreissena polymorpha: A Resource for Invasive Species Research.</title>
        <authorList>
            <person name="McCartney M.A."/>
            <person name="Auch B."/>
            <person name="Kono T."/>
            <person name="Mallez S."/>
            <person name="Zhang Y."/>
            <person name="Obille A."/>
            <person name="Becker A."/>
            <person name="Abrahante J.E."/>
            <person name="Garbe J."/>
            <person name="Badalamenti J.P."/>
            <person name="Herman A."/>
            <person name="Mangelson H."/>
            <person name="Liachko I."/>
            <person name="Sullivan S."/>
            <person name="Sone E.D."/>
            <person name="Koren S."/>
            <person name="Silverstein K.A.T."/>
            <person name="Beckman K.B."/>
            <person name="Gohl D.M."/>
        </authorList>
    </citation>
    <scope>NUCLEOTIDE SEQUENCE</scope>
    <source>
        <strain evidence="2">Duluth1</strain>
        <tissue evidence="2">Whole animal</tissue>
    </source>
</reference>
<name>A0A9D4I5E2_DREPO</name>
<proteinExistence type="predicted"/>
<dbReference type="Proteomes" id="UP000828390">
    <property type="component" value="Unassembled WGS sequence"/>
</dbReference>
<gene>
    <name evidence="2" type="ORF">DPMN_185277</name>
</gene>
<dbReference type="Gene3D" id="2.70.170.10">
    <property type="entry name" value="Neurotransmitter-gated ion-channel ligand-binding domain"/>
    <property type="match status" value="1"/>
</dbReference>
<evidence type="ECO:0000313" key="2">
    <source>
        <dbReference type="EMBL" id="KAH3750746.1"/>
    </source>
</evidence>
<dbReference type="Pfam" id="PF02931">
    <property type="entry name" value="Neur_chan_LBD"/>
    <property type="match status" value="1"/>
</dbReference>